<accession>A0A914X4E9</accession>
<sequence>MYDTIAKKTAQVHLNINHECKAQLLALYAPRLQDEDDGNQVLKGKVAHDIKTQADGNSWSCGYRCAAILLELLYGRDPILLTLTPTTLCMELIDLLRTKCLCPFSNAACTNRQPQTKRSRSTTIDLCSSKTKACQECLGIKAPKHLIAQSSLLKRKRAAKDDWIECNMCKMWYHLACLSNENVCRQCQM</sequence>
<keyword evidence="1" id="KW-1185">Reference proteome</keyword>
<evidence type="ECO:0000313" key="2">
    <source>
        <dbReference type="WBParaSite" id="PSAMB.scaffold5987size10429.g27678.t1"/>
    </source>
</evidence>
<dbReference type="InterPro" id="IPR011011">
    <property type="entry name" value="Znf_FYVE_PHD"/>
</dbReference>
<organism evidence="1 2">
    <name type="scientific">Plectus sambesii</name>
    <dbReference type="NCBI Taxonomy" id="2011161"/>
    <lineage>
        <taxon>Eukaryota</taxon>
        <taxon>Metazoa</taxon>
        <taxon>Ecdysozoa</taxon>
        <taxon>Nematoda</taxon>
        <taxon>Chromadorea</taxon>
        <taxon>Plectida</taxon>
        <taxon>Plectina</taxon>
        <taxon>Plectoidea</taxon>
        <taxon>Plectidae</taxon>
        <taxon>Plectus</taxon>
    </lineage>
</organism>
<dbReference type="Proteomes" id="UP000887566">
    <property type="component" value="Unplaced"/>
</dbReference>
<dbReference type="SUPFAM" id="SSF57903">
    <property type="entry name" value="FYVE/PHD zinc finger"/>
    <property type="match status" value="1"/>
</dbReference>
<name>A0A914X4E9_9BILA</name>
<dbReference type="WBParaSite" id="PSAMB.scaffold5987size10429.g27678.t1">
    <property type="protein sequence ID" value="PSAMB.scaffold5987size10429.g27678.t1"/>
    <property type="gene ID" value="PSAMB.scaffold5987size10429.g27678"/>
</dbReference>
<dbReference type="AlphaFoldDB" id="A0A914X4E9"/>
<reference evidence="2" key="1">
    <citation type="submission" date="2022-11" db="UniProtKB">
        <authorList>
            <consortium name="WormBaseParasite"/>
        </authorList>
    </citation>
    <scope>IDENTIFICATION</scope>
</reference>
<evidence type="ECO:0000313" key="1">
    <source>
        <dbReference type="Proteomes" id="UP000887566"/>
    </source>
</evidence>
<proteinExistence type="predicted"/>
<protein>
    <submittedName>
        <fullName evidence="2">Zinc finger PHD-type domain-containing protein</fullName>
    </submittedName>
</protein>